<feature type="domain" description="HTH lysR-type" evidence="5">
    <location>
        <begin position="1"/>
        <end position="58"/>
    </location>
</feature>
<dbReference type="EMBL" id="JADOFP010000004">
    <property type="protein sequence ID" value="MBF7115107.1"/>
    <property type="molecule type" value="Genomic_DNA"/>
</dbReference>
<dbReference type="PROSITE" id="PS50931">
    <property type="entry name" value="HTH_LYSR"/>
    <property type="match status" value="1"/>
</dbReference>
<evidence type="ECO:0000313" key="6">
    <source>
        <dbReference type="EMBL" id="MBF7115107.1"/>
    </source>
</evidence>
<evidence type="ECO:0000256" key="3">
    <source>
        <dbReference type="ARBA" id="ARBA00023125"/>
    </source>
</evidence>
<dbReference type="Pfam" id="PF00126">
    <property type="entry name" value="HTH_1"/>
    <property type="match status" value="1"/>
</dbReference>
<gene>
    <name evidence="6" type="ORF">ITQ90_06350</name>
</gene>
<sequence length="292" mass="33086">MLDNRYATFALLCKNKSYTKTARALFITQPAVSQQIKSLEDELQLKLVEYHHPRLEITSAGEQLAHFIETTQHQEDKLLTQLRQPISTTNLKFGVTHSVSILIAPALIQNWRKKYHNIQCIVSNTRDILSQIDEGTLDFAVLEGNFDKHAYGSQIVTYEKFVAVTRSSNPLANQKNLALEKVLSEPLLLREEGSGTRSIFTDWASSFNIYKEDFAQVLELGSSTGIIKLLETTGISFMYQSLVQAELESKKLALLKIQGLDLTRPISLVYAKDSFFENEYRQLFLTGINSAF</sequence>
<comment type="caution">
    <text evidence="6">The sequence shown here is derived from an EMBL/GenBank/DDBJ whole genome shotgun (WGS) entry which is preliminary data.</text>
</comment>
<dbReference type="RefSeq" id="WP_195749696.1">
    <property type="nucleotide sequence ID" value="NZ_JADOFP010000004.1"/>
</dbReference>
<proteinExistence type="inferred from homology"/>
<dbReference type="InterPro" id="IPR000847">
    <property type="entry name" value="LysR_HTH_N"/>
</dbReference>
<keyword evidence="4" id="KW-0804">Transcription</keyword>
<keyword evidence="2" id="KW-0805">Transcription regulation</keyword>
<evidence type="ECO:0000256" key="2">
    <source>
        <dbReference type="ARBA" id="ARBA00023015"/>
    </source>
</evidence>
<protein>
    <submittedName>
        <fullName evidence="6">LysR family transcriptional regulator</fullName>
    </submittedName>
</protein>
<dbReference type="PANTHER" id="PTHR30126">
    <property type="entry name" value="HTH-TYPE TRANSCRIPTIONAL REGULATOR"/>
    <property type="match status" value="1"/>
</dbReference>
<dbReference type="InterPro" id="IPR036388">
    <property type="entry name" value="WH-like_DNA-bd_sf"/>
</dbReference>
<evidence type="ECO:0000256" key="1">
    <source>
        <dbReference type="ARBA" id="ARBA00009437"/>
    </source>
</evidence>
<evidence type="ECO:0000313" key="7">
    <source>
        <dbReference type="Proteomes" id="UP001194632"/>
    </source>
</evidence>
<dbReference type="PRINTS" id="PR00039">
    <property type="entry name" value="HTHLYSR"/>
</dbReference>
<name>A0AB73HI12_PEDPE</name>
<dbReference type="Gene3D" id="1.10.10.10">
    <property type="entry name" value="Winged helix-like DNA-binding domain superfamily/Winged helix DNA-binding domain"/>
    <property type="match status" value="1"/>
</dbReference>
<accession>A0AB73HI12</accession>
<comment type="similarity">
    <text evidence="1">Belongs to the LysR transcriptional regulatory family.</text>
</comment>
<evidence type="ECO:0000256" key="4">
    <source>
        <dbReference type="ARBA" id="ARBA00023163"/>
    </source>
</evidence>
<dbReference type="SUPFAM" id="SSF46785">
    <property type="entry name" value="Winged helix' DNA-binding domain"/>
    <property type="match status" value="1"/>
</dbReference>
<dbReference type="Pfam" id="PF03466">
    <property type="entry name" value="LysR_substrate"/>
    <property type="match status" value="1"/>
</dbReference>
<dbReference type="Proteomes" id="UP001194632">
    <property type="component" value="Unassembled WGS sequence"/>
</dbReference>
<keyword evidence="3" id="KW-0238">DNA-binding</keyword>
<dbReference type="InterPro" id="IPR036390">
    <property type="entry name" value="WH_DNA-bd_sf"/>
</dbReference>
<dbReference type="PANTHER" id="PTHR30126:SF40">
    <property type="entry name" value="HTH-TYPE TRANSCRIPTIONAL REGULATOR GLTR"/>
    <property type="match status" value="1"/>
</dbReference>
<organism evidence="6 7">
    <name type="scientific">Pediococcus pentosaceus</name>
    <dbReference type="NCBI Taxonomy" id="1255"/>
    <lineage>
        <taxon>Bacteria</taxon>
        <taxon>Bacillati</taxon>
        <taxon>Bacillota</taxon>
        <taxon>Bacilli</taxon>
        <taxon>Lactobacillales</taxon>
        <taxon>Lactobacillaceae</taxon>
        <taxon>Pediococcus</taxon>
    </lineage>
</organism>
<dbReference type="GO" id="GO:0000976">
    <property type="term" value="F:transcription cis-regulatory region binding"/>
    <property type="evidence" value="ECO:0007669"/>
    <property type="project" value="TreeGrafter"/>
</dbReference>
<dbReference type="InterPro" id="IPR005119">
    <property type="entry name" value="LysR_subst-bd"/>
</dbReference>
<dbReference type="GO" id="GO:0003700">
    <property type="term" value="F:DNA-binding transcription factor activity"/>
    <property type="evidence" value="ECO:0007669"/>
    <property type="project" value="InterPro"/>
</dbReference>
<reference evidence="6" key="1">
    <citation type="submission" date="2020-11" db="EMBL/GenBank/DDBJ databases">
        <title>Antibiotic susceptibility profiles of Pediococcus pentosaceus from various origins and their implications for the safety assessment of strains with food-technology applications.</title>
        <authorList>
            <person name="Shani N."/>
            <person name="Oberhaensli S."/>
            <person name="Arias E."/>
        </authorList>
    </citation>
    <scope>NUCLEOTIDE SEQUENCE</scope>
    <source>
        <strain evidence="6">FAM 24207</strain>
    </source>
</reference>
<evidence type="ECO:0000259" key="5">
    <source>
        <dbReference type="PROSITE" id="PS50931"/>
    </source>
</evidence>
<dbReference type="AlphaFoldDB" id="A0AB73HI12"/>
<dbReference type="Gene3D" id="3.40.190.10">
    <property type="entry name" value="Periplasmic binding protein-like II"/>
    <property type="match status" value="2"/>
</dbReference>
<dbReference type="SUPFAM" id="SSF53850">
    <property type="entry name" value="Periplasmic binding protein-like II"/>
    <property type="match status" value="1"/>
</dbReference>